<evidence type="ECO:0000313" key="2">
    <source>
        <dbReference type="EMBL" id="GAA1428268.1"/>
    </source>
</evidence>
<sequence length="92" mass="10083">MRWGSLPRERSRAWGNRQPTTTPQMRVPDPATRGKIRKTGPGRGSPLNGGRGSRSFTSADRVSPADRTGPRRRHSPESARLHARTAGPGPMM</sequence>
<feature type="compositionally biased region" description="Gly residues" evidence="1">
    <location>
        <begin position="41"/>
        <end position="52"/>
    </location>
</feature>
<comment type="caution">
    <text evidence="2">The sequence shown here is derived from an EMBL/GenBank/DDBJ whole genome shotgun (WGS) entry which is preliminary data.</text>
</comment>
<keyword evidence="3" id="KW-1185">Reference proteome</keyword>
<gene>
    <name evidence="2" type="ORF">GCM10009601_41150</name>
</gene>
<feature type="region of interest" description="Disordered" evidence="1">
    <location>
        <begin position="1"/>
        <end position="92"/>
    </location>
</feature>
<evidence type="ECO:0000256" key="1">
    <source>
        <dbReference type="SAM" id="MobiDB-lite"/>
    </source>
</evidence>
<reference evidence="3" key="1">
    <citation type="journal article" date="2019" name="Int. J. Syst. Evol. Microbiol.">
        <title>The Global Catalogue of Microorganisms (GCM) 10K type strain sequencing project: providing services to taxonomists for standard genome sequencing and annotation.</title>
        <authorList>
            <consortium name="The Broad Institute Genomics Platform"/>
            <consortium name="The Broad Institute Genome Sequencing Center for Infectious Disease"/>
            <person name="Wu L."/>
            <person name="Ma J."/>
        </authorList>
    </citation>
    <scope>NUCLEOTIDE SEQUENCE [LARGE SCALE GENOMIC DNA]</scope>
    <source>
        <strain evidence="3">JCM 11756</strain>
    </source>
</reference>
<dbReference type="Proteomes" id="UP001500973">
    <property type="component" value="Unassembled WGS sequence"/>
</dbReference>
<proteinExistence type="predicted"/>
<dbReference type="EMBL" id="BAAAIZ010000062">
    <property type="protein sequence ID" value="GAA1428268.1"/>
    <property type="molecule type" value="Genomic_DNA"/>
</dbReference>
<evidence type="ECO:0000313" key="3">
    <source>
        <dbReference type="Proteomes" id="UP001500973"/>
    </source>
</evidence>
<accession>A0ABP4JT44</accession>
<protein>
    <submittedName>
        <fullName evidence="2">Uncharacterized protein</fullName>
    </submittedName>
</protein>
<name>A0ABP4JT44_9ACTN</name>
<organism evidence="2 3">
    <name type="scientific">Streptomyces thermospinosisporus</name>
    <dbReference type="NCBI Taxonomy" id="161482"/>
    <lineage>
        <taxon>Bacteria</taxon>
        <taxon>Bacillati</taxon>
        <taxon>Actinomycetota</taxon>
        <taxon>Actinomycetes</taxon>
        <taxon>Kitasatosporales</taxon>
        <taxon>Streptomycetaceae</taxon>
        <taxon>Streptomyces</taxon>
    </lineage>
</organism>